<dbReference type="InterPro" id="IPR036291">
    <property type="entry name" value="NAD(P)-bd_dom_sf"/>
</dbReference>
<evidence type="ECO:0000313" key="5">
    <source>
        <dbReference type="Proteomes" id="UP001168821"/>
    </source>
</evidence>
<dbReference type="GO" id="GO:0016616">
    <property type="term" value="F:oxidoreductase activity, acting on the CH-OH group of donors, NAD or NADP as acceptor"/>
    <property type="evidence" value="ECO:0007669"/>
    <property type="project" value="UniProtKB-ARBA"/>
</dbReference>
<dbReference type="Gene3D" id="3.40.50.720">
    <property type="entry name" value="NAD(P)-binding Rossmann-like Domain"/>
    <property type="match status" value="1"/>
</dbReference>
<evidence type="ECO:0000256" key="3">
    <source>
        <dbReference type="RuleBase" id="RU000363"/>
    </source>
</evidence>
<reference evidence="4" key="1">
    <citation type="journal article" date="2023" name="G3 (Bethesda)">
        <title>Whole genome assemblies of Zophobas morio and Tenebrio molitor.</title>
        <authorList>
            <person name="Kaur S."/>
            <person name="Stinson S.A."/>
            <person name="diCenzo G.C."/>
        </authorList>
    </citation>
    <scope>NUCLEOTIDE SEQUENCE</scope>
    <source>
        <strain evidence="4">QUZm001</strain>
    </source>
</reference>
<dbReference type="InterPro" id="IPR020904">
    <property type="entry name" value="Sc_DH/Rdtase_CS"/>
</dbReference>
<dbReference type="EMBL" id="JALNTZ010000005">
    <property type="protein sequence ID" value="KAJ3651645.1"/>
    <property type="molecule type" value="Genomic_DNA"/>
</dbReference>
<evidence type="ECO:0000256" key="1">
    <source>
        <dbReference type="ARBA" id="ARBA00006484"/>
    </source>
</evidence>
<proteinExistence type="inferred from homology"/>
<dbReference type="Proteomes" id="UP001168821">
    <property type="component" value="Unassembled WGS sequence"/>
</dbReference>
<name>A0AA38I8V0_9CUCU</name>
<dbReference type="PANTHER" id="PTHR43115">
    <property type="entry name" value="DEHYDROGENASE/REDUCTASE SDR FAMILY MEMBER 11"/>
    <property type="match status" value="1"/>
</dbReference>
<protein>
    <recommendedName>
        <fullName evidence="6">Dehydrogenase/reductase SDR family member 11</fullName>
    </recommendedName>
</protein>
<dbReference type="SUPFAM" id="SSF51735">
    <property type="entry name" value="NAD(P)-binding Rossmann-fold domains"/>
    <property type="match status" value="1"/>
</dbReference>
<comment type="caution">
    <text evidence="4">The sequence shown here is derived from an EMBL/GenBank/DDBJ whole genome shotgun (WGS) entry which is preliminary data.</text>
</comment>
<evidence type="ECO:0008006" key="6">
    <source>
        <dbReference type="Google" id="ProtNLM"/>
    </source>
</evidence>
<dbReference type="PRINTS" id="PR00080">
    <property type="entry name" value="SDRFAMILY"/>
</dbReference>
<dbReference type="AlphaFoldDB" id="A0AA38I8V0"/>
<evidence type="ECO:0000313" key="4">
    <source>
        <dbReference type="EMBL" id="KAJ3651645.1"/>
    </source>
</evidence>
<dbReference type="InterPro" id="IPR002347">
    <property type="entry name" value="SDR_fam"/>
</dbReference>
<keyword evidence="2" id="KW-0560">Oxidoreductase</keyword>
<accession>A0AA38I8V0</accession>
<keyword evidence="5" id="KW-1185">Reference proteome</keyword>
<gene>
    <name evidence="4" type="ORF">Zmor_017670</name>
</gene>
<evidence type="ECO:0000256" key="2">
    <source>
        <dbReference type="ARBA" id="ARBA00023002"/>
    </source>
</evidence>
<sequence length="249" mass="27280">MVHSMVKWIDKVAVVTGASAGIGASIVDALLQKGVIVVGIARRTELIEERAKNLIKKQKLYAVKADLSKEEDILNALKWIEDNVGPFHILINNAGTTSMGGLLDTSTENMKKVLDLNILALSIITRETVKMMKTHKINGHIIHINSNLGHQVLTHALNIYPASKFAVTALTETLRQELNSLGLKIKITSLSPGLVATELTSLKKDLPPEAKAMYETMDALQPQDIANGVIYVLSTPEHVQIHELTICPW</sequence>
<dbReference type="PRINTS" id="PR00081">
    <property type="entry name" value="GDHRDH"/>
</dbReference>
<dbReference type="Pfam" id="PF00106">
    <property type="entry name" value="adh_short"/>
    <property type="match status" value="1"/>
</dbReference>
<organism evidence="4 5">
    <name type="scientific">Zophobas morio</name>
    <dbReference type="NCBI Taxonomy" id="2755281"/>
    <lineage>
        <taxon>Eukaryota</taxon>
        <taxon>Metazoa</taxon>
        <taxon>Ecdysozoa</taxon>
        <taxon>Arthropoda</taxon>
        <taxon>Hexapoda</taxon>
        <taxon>Insecta</taxon>
        <taxon>Pterygota</taxon>
        <taxon>Neoptera</taxon>
        <taxon>Endopterygota</taxon>
        <taxon>Coleoptera</taxon>
        <taxon>Polyphaga</taxon>
        <taxon>Cucujiformia</taxon>
        <taxon>Tenebrionidae</taxon>
        <taxon>Zophobas</taxon>
    </lineage>
</organism>
<dbReference type="FunFam" id="3.40.50.720:FF:000047">
    <property type="entry name" value="NADP-dependent L-serine/L-allo-threonine dehydrogenase"/>
    <property type="match status" value="1"/>
</dbReference>
<dbReference type="PANTHER" id="PTHR43115:SF4">
    <property type="entry name" value="DEHYDROGENASE_REDUCTASE SDR FAMILY MEMBER 11"/>
    <property type="match status" value="1"/>
</dbReference>
<dbReference type="PROSITE" id="PS00061">
    <property type="entry name" value="ADH_SHORT"/>
    <property type="match status" value="1"/>
</dbReference>
<comment type="similarity">
    <text evidence="1 3">Belongs to the short-chain dehydrogenases/reductases (SDR) family.</text>
</comment>